<reference evidence="9 10" key="1">
    <citation type="submission" date="2024-01" db="EMBL/GenBank/DDBJ databases">
        <title>A telomere-to-telomere, gap-free genome of sweet tea (Lithocarpus litseifolius).</title>
        <authorList>
            <person name="Zhou J."/>
        </authorList>
    </citation>
    <scope>NUCLEOTIDE SEQUENCE [LARGE SCALE GENOMIC DNA]</scope>
    <source>
        <strain evidence="9">Zhou-2022a</strain>
        <tissue evidence="9">Leaf</tissue>
    </source>
</reference>
<evidence type="ECO:0000313" key="9">
    <source>
        <dbReference type="EMBL" id="KAL0012634.1"/>
    </source>
</evidence>
<dbReference type="GO" id="GO:0000785">
    <property type="term" value="C:chromatin"/>
    <property type="evidence" value="ECO:0007669"/>
    <property type="project" value="TreeGrafter"/>
</dbReference>
<feature type="domain" description="JmjC" evidence="7">
    <location>
        <begin position="685"/>
        <end position="1013"/>
    </location>
</feature>
<dbReference type="InterPro" id="IPR014977">
    <property type="entry name" value="WRC_dom"/>
</dbReference>
<dbReference type="GO" id="GO:0003712">
    <property type="term" value="F:transcription coregulator activity"/>
    <property type="evidence" value="ECO:0007669"/>
    <property type="project" value="TreeGrafter"/>
</dbReference>
<evidence type="ECO:0000313" key="10">
    <source>
        <dbReference type="Proteomes" id="UP001459277"/>
    </source>
</evidence>
<dbReference type="PANTHER" id="PTHR12549">
    <property type="entry name" value="JMJC DOMAIN-CONTAINING HISTONE DEMETHYLATION PROTEIN"/>
    <property type="match status" value="1"/>
</dbReference>
<dbReference type="SUPFAM" id="SSF51197">
    <property type="entry name" value="Clavaminate synthase-like"/>
    <property type="match status" value="1"/>
</dbReference>
<feature type="compositionally biased region" description="Basic residues" evidence="6">
    <location>
        <begin position="56"/>
        <end position="66"/>
    </location>
</feature>
<sequence length="1060" mass="121124">MEEEEALADHLRCSRTDGRQWRCKRRVMENMKLCEIHYLQGRHRQYKEKVPESLKLQRKKKSKKSQGGKDTASSEFGIRVERVKMKRKVKKPARVSGSEAALLDETLRKMKSKKKGNLQLELIRMVLKRDLEKKKKNNKKKKKKSDFSSVKKKKNMKAKQDEIELEDNSEDEEEEEELTRQLPNGVMAISPVPSPSPRNFNNADGNCDVKVGVENGVVRRRCFRSKNIEPLPFGTMQLMPCGRNVAESRRGKRKRRCHWCRRSGSLSLVSCSSCQKEFFCADCIKERYFDTQEDVKMACPVCCGTCTCKDCSANQSKDRESKDSLGEENKVEKILRFHYLICMLLPVLKRMNHDRSVEVETEAITNGKKTSEVHIKQSEFNCNEQNCCNNCKTSIVDLHRSCPNCSYNLCLSCCKDFCHGSFTGRIDTFISKNSNGRKACISGDKQLSLKKMAKQNSGTYLSSSASVSDWKACNANGRISCPPVEFGGCGDSFLDLRCVFSLSWIKDLEVSAEEIVCSYEVPEAFDTSSCCSVCLDIDHKADGIEHLQEAAAREDSIDNYLYYPTLLDVHNDKLEHFQKHWGRGHPVIVRNVLQSASDLNWDPVVMFCTYLERSIARYENNKDFLEATNCLDWCEVEIGIRQYFMGSLNGQAHTNTWQEKFKLKGWLSSRLFQEQFPSHYAQIIHSLPLQEYMNPISGLLNLAAKLPQEIPKPDLGPCVYISYGYAEELVQADSVAKLCYDSYDVVNILAHTTDAPISAEQLTKIRKLLKKLNSQCQRETSRTNADQIKANKVNKKLSNGENIEDSGLQNMIGEEMHLRKRVARVSCFSPASHEECVRSLKNSKMSQDEEYDSDSDFDTEASLSSNGPVLSSRTSDKRKFGNHSQNSNSYRKKLFSESSGAQWDVFRRQDVPKLIEYLQRHSNEFSHMSGLHKHVVHPILDQSVFLDTTHKMRLKEEFEIEPWTFEQRIGEAVIIPAGCPYQIRNPKSCVHVVLDFVSPENVTECIHLIDEVRLLPEDHKAKVDKLEVKKMALHSISAAVKEIRELTCTIKAWMSKPLKL</sequence>
<evidence type="ECO:0008006" key="11">
    <source>
        <dbReference type="Google" id="ProtNLM"/>
    </source>
</evidence>
<comment type="caution">
    <text evidence="9">The sequence shown here is derived from an EMBL/GenBank/DDBJ whole genome shotgun (WGS) entry which is preliminary data.</text>
</comment>
<comment type="caution">
    <text evidence="5">Lacks conserved residue(s) required for the propagation of feature annotation.</text>
</comment>
<dbReference type="PROSITE" id="PS51184">
    <property type="entry name" value="JMJC"/>
    <property type="match status" value="1"/>
</dbReference>
<protein>
    <recommendedName>
        <fullName evidence="11">Lysine-specific demethylase JMJ25</fullName>
    </recommendedName>
</protein>
<dbReference type="GO" id="GO:0032454">
    <property type="term" value="F:histone H3K9 demethylase activity"/>
    <property type="evidence" value="ECO:0007669"/>
    <property type="project" value="InterPro"/>
</dbReference>
<dbReference type="GO" id="GO:0006357">
    <property type="term" value="P:regulation of transcription by RNA polymerase II"/>
    <property type="evidence" value="ECO:0007669"/>
    <property type="project" value="TreeGrafter"/>
</dbReference>
<feature type="region of interest" description="Disordered" evidence="6">
    <location>
        <begin position="838"/>
        <end position="891"/>
    </location>
</feature>
<dbReference type="AlphaFoldDB" id="A0AAW2DR62"/>
<evidence type="ECO:0000256" key="6">
    <source>
        <dbReference type="SAM" id="MobiDB-lite"/>
    </source>
</evidence>
<organism evidence="9 10">
    <name type="scientific">Lithocarpus litseifolius</name>
    <dbReference type="NCBI Taxonomy" id="425828"/>
    <lineage>
        <taxon>Eukaryota</taxon>
        <taxon>Viridiplantae</taxon>
        <taxon>Streptophyta</taxon>
        <taxon>Embryophyta</taxon>
        <taxon>Tracheophyta</taxon>
        <taxon>Spermatophyta</taxon>
        <taxon>Magnoliopsida</taxon>
        <taxon>eudicotyledons</taxon>
        <taxon>Gunneridae</taxon>
        <taxon>Pentapetalae</taxon>
        <taxon>rosids</taxon>
        <taxon>fabids</taxon>
        <taxon>Fagales</taxon>
        <taxon>Fagaceae</taxon>
        <taxon>Lithocarpus</taxon>
    </lineage>
</organism>
<dbReference type="Pfam" id="PF08879">
    <property type="entry name" value="WRC"/>
    <property type="match status" value="1"/>
</dbReference>
<comment type="subcellular location">
    <subcellularLocation>
        <location evidence="1">Nucleus</location>
    </subcellularLocation>
</comment>
<accession>A0AAW2DR62</accession>
<feature type="compositionally biased region" description="Acidic residues" evidence="6">
    <location>
        <begin position="848"/>
        <end position="859"/>
    </location>
</feature>
<dbReference type="GO" id="GO:0031490">
    <property type="term" value="F:chromatin DNA binding"/>
    <property type="evidence" value="ECO:0007669"/>
    <property type="project" value="TreeGrafter"/>
</dbReference>
<feature type="region of interest" description="Disordered" evidence="6">
    <location>
        <begin position="131"/>
        <end position="201"/>
    </location>
</feature>
<dbReference type="PROSITE" id="PS51667">
    <property type="entry name" value="WRC"/>
    <property type="match status" value="1"/>
</dbReference>
<dbReference type="Pfam" id="PF02373">
    <property type="entry name" value="JmjC"/>
    <property type="match status" value="1"/>
</dbReference>
<gene>
    <name evidence="9" type="ORF">SO802_007742</name>
</gene>
<evidence type="ECO:0000256" key="5">
    <source>
        <dbReference type="PROSITE-ProRule" id="PRU01002"/>
    </source>
</evidence>
<proteinExistence type="inferred from homology"/>
<dbReference type="InterPro" id="IPR045109">
    <property type="entry name" value="LSDs-like"/>
</dbReference>
<evidence type="ECO:0000256" key="1">
    <source>
        <dbReference type="ARBA" id="ARBA00004123"/>
    </source>
</evidence>
<feature type="region of interest" description="Disordered" evidence="6">
    <location>
        <begin position="47"/>
        <end position="75"/>
    </location>
</feature>
<dbReference type="InterPro" id="IPR003347">
    <property type="entry name" value="JmjC_dom"/>
</dbReference>
<dbReference type="Proteomes" id="UP001459277">
    <property type="component" value="Unassembled WGS sequence"/>
</dbReference>
<evidence type="ECO:0000256" key="4">
    <source>
        <dbReference type="ARBA" id="ARBA00023242"/>
    </source>
</evidence>
<dbReference type="GO" id="GO:0046872">
    <property type="term" value="F:metal ion binding"/>
    <property type="evidence" value="ECO:0007669"/>
    <property type="project" value="UniProtKB-KW"/>
</dbReference>
<dbReference type="GO" id="GO:0000118">
    <property type="term" value="C:histone deacetylase complex"/>
    <property type="evidence" value="ECO:0007669"/>
    <property type="project" value="TreeGrafter"/>
</dbReference>
<keyword evidence="4" id="KW-0539">Nucleus</keyword>
<feature type="compositionally biased region" description="Basic residues" evidence="6">
    <location>
        <begin position="134"/>
        <end position="157"/>
    </location>
</feature>
<dbReference type="PANTHER" id="PTHR12549:SF42">
    <property type="entry name" value="LYSINE-SPECIFIC DEMETHYLASE JMJ28"/>
    <property type="match status" value="1"/>
</dbReference>
<evidence type="ECO:0000256" key="3">
    <source>
        <dbReference type="ARBA" id="ARBA00022723"/>
    </source>
</evidence>
<keyword evidence="3" id="KW-0479">Metal-binding</keyword>
<name>A0AAW2DR62_9ROSI</name>
<feature type="compositionally biased region" description="Polar residues" evidence="6">
    <location>
        <begin position="861"/>
        <end position="873"/>
    </location>
</feature>
<evidence type="ECO:0000259" key="8">
    <source>
        <dbReference type="PROSITE" id="PS51667"/>
    </source>
</evidence>
<dbReference type="EMBL" id="JAZDWU010000002">
    <property type="protein sequence ID" value="KAL0012634.1"/>
    <property type="molecule type" value="Genomic_DNA"/>
</dbReference>
<feature type="compositionally biased region" description="Acidic residues" evidence="6">
    <location>
        <begin position="163"/>
        <end position="177"/>
    </location>
</feature>
<comment type="similarity">
    <text evidence="2">Belongs to the JARID1 histone demethylase family.</text>
</comment>
<keyword evidence="10" id="KW-1185">Reference proteome</keyword>
<feature type="domain" description="WRC" evidence="8">
    <location>
        <begin position="7"/>
        <end position="53"/>
    </location>
</feature>
<dbReference type="Gene3D" id="2.60.120.650">
    <property type="entry name" value="Cupin"/>
    <property type="match status" value="1"/>
</dbReference>
<evidence type="ECO:0000259" key="7">
    <source>
        <dbReference type="PROSITE" id="PS51184"/>
    </source>
</evidence>
<dbReference type="SMART" id="SM00558">
    <property type="entry name" value="JmjC"/>
    <property type="match status" value="1"/>
</dbReference>
<evidence type="ECO:0000256" key="2">
    <source>
        <dbReference type="ARBA" id="ARBA00006801"/>
    </source>
</evidence>